<dbReference type="InterPro" id="IPR050452">
    <property type="entry name" value="Metacaspase"/>
</dbReference>
<evidence type="ECO:0000256" key="1">
    <source>
        <dbReference type="SAM" id="MobiDB-lite"/>
    </source>
</evidence>
<protein>
    <submittedName>
        <fullName evidence="4">DUF4384 domain-containing protein</fullName>
    </submittedName>
</protein>
<evidence type="ECO:0000313" key="4">
    <source>
        <dbReference type="EMBL" id="NER27789.1"/>
    </source>
</evidence>
<dbReference type="InterPro" id="IPR029030">
    <property type="entry name" value="Caspase-like_dom_sf"/>
</dbReference>
<dbReference type="InterPro" id="IPR025493">
    <property type="entry name" value="DUF4384"/>
</dbReference>
<feature type="compositionally biased region" description="Polar residues" evidence="1">
    <location>
        <begin position="398"/>
        <end position="420"/>
    </location>
</feature>
<feature type="compositionally biased region" description="Basic and acidic residues" evidence="1">
    <location>
        <begin position="529"/>
        <end position="541"/>
    </location>
</feature>
<dbReference type="GO" id="GO:0004197">
    <property type="term" value="F:cysteine-type endopeptidase activity"/>
    <property type="evidence" value="ECO:0007669"/>
    <property type="project" value="InterPro"/>
</dbReference>
<sequence>MGLDRRTFLQKAGLGLAALGVSETALSLLGAKSLAVPALDRYFQALAQPGVRKLALLVGINQYPRSTALNGCLTDVELQQELLINRFGVKASDILVLTNSQASRENIEEAFVEHLSEQASTGDVVLFHFSGYGSQVKIAQESDTNRPANIQKTLVPVDGILPNKGIPATNDLLEETLVLLMRTLATDHVTTVLDTSHRQASKLLQGNLRVRSCPNPPAEAPSKGELAFQEQIRRRLKDAGRQWSNSPTLNQMPGVVLAAAGSNQMATETNWDGFSAGLFTYALTQYLWQALPATTVQISLSRTASTVNQLVGKEQQPRLMGEKRLNPLLAYYLPPDPSMGADGVVTAVEEKGKTTKLWLAGLPAQVLEYYQANSIVQVVGANLPRSGSQELKVGSSELPLSQDSDEQASNSQASTKDQSLQLQIRSREGLRAKARVVDDPATESYPIRVGQLLQEAIRVLPRNLGLAIALDLDLQRIERVDATSAFANIPSVSSVVIAGEQSADYMFGKVSKSQSKAQVSEDSAANSKKTSDSGSKSETETKGYGLLSLANEPIPNTAGEIGEAVKSATNRLTPQLETLLAAKLLRLTANEGSSRLGVRASLEVVEPKRQPVMQRSTWRALTSRQPCPPFCNPPKEQDGKIASGFSLDKKSNQNLILPGSEGSISTVPIGSRIQYRLENYSSDPVYFILLGFESSSNAIALYKSKYTNQPLLKDGALPSGASLTIPKPSAAFDWLIRGSAGLWEIQLICSSAPFTKTSMALEASGLPVGDEDRVDDLNQPLEVAQAVLEDLHQASANLSNPLGTVSDAYALDVKAWATLSFIYQVV</sequence>
<feature type="region of interest" description="Disordered" evidence="1">
    <location>
        <begin position="390"/>
        <end position="420"/>
    </location>
</feature>
<dbReference type="SUPFAM" id="SSF52129">
    <property type="entry name" value="Caspase-like"/>
    <property type="match status" value="1"/>
</dbReference>
<dbReference type="PIRSF" id="PIRSF007398">
    <property type="entry name" value="Sll0148_caspase"/>
    <property type="match status" value="1"/>
</dbReference>
<dbReference type="InterPro" id="IPR011600">
    <property type="entry name" value="Pept_C14_caspase"/>
</dbReference>
<feature type="region of interest" description="Disordered" evidence="1">
    <location>
        <begin position="516"/>
        <end position="546"/>
    </location>
</feature>
<name>A0A6B3N3X8_9CYAN</name>
<dbReference type="Pfam" id="PF00656">
    <property type="entry name" value="Peptidase_C14"/>
    <property type="match status" value="1"/>
</dbReference>
<dbReference type="PANTHER" id="PTHR48104">
    <property type="entry name" value="METACASPASE-4"/>
    <property type="match status" value="1"/>
</dbReference>
<comment type="caution">
    <text evidence="4">The sequence shown here is derived from an EMBL/GenBank/DDBJ whole genome shotgun (WGS) entry which is preliminary data.</text>
</comment>
<dbReference type="InterPro" id="IPR006311">
    <property type="entry name" value="TAT_signal"/>
</dbReference>
<dbReference type="AlphaFoldDB" id="A0A6B3N3X8"/>
<reference evidence="4" key="1">
    <citation type="submission" date="2019-11" db="EMBL/GenBank/DDBJ databases">
        <title>Genomic insights into an expanded diversity of filamentous marine cyanobacteria reveals the extraordinary biosynthetic potential of Moorea and Okeania.</title>
        <authorList>
            <person name="Ferreira Leao T."/>
            <person name="Wang M."/>
            <person name="Moss N."/>
            <person name="Da Silva R."/>
            <person name="Sanders J."/>
            <person name="Nurk S."/>
            <person name="Gurevich A."/>
            <person name="Humphrey G."/>
            <person name="Reher R."/>
            <person name="Zhu Q."/>
            <person name="Belda-Ferre P."/>
            <person name="Glukhov E."/>
            <person name="Rex R."/>
            <person name="Dorrestein P.C."/>
            <person name="Knight R."/>
            <person name="Pevzner P."/>
            <person name="Gerwick W.H."/>
            <person name="Gerwick L."/>
        </authorList>
    </citation>
    <scope>NUCLEOTIDE SEQUENCE</scope>
    <source>
        <strain evidence="4">SIO1C4</strain>
    </source>
</reference>
<feature type="domain" description="Peptidase C14 caspase" evidence="2">
    <location>
        <begin position="52"/>
        <end position="319"/>
    </location>
</feature>
<proteinExistence type="predicted"/>
<dbReference type="InterPro" id="IPR011189">
    <property type="entry name" value="UCP_caspase_lke"/>
</dbReference>
<evidence type="ECO:0000259" key="2">
    <source>
        <dbReference type="Pfam" id="PF00656"/>
    </source>
</evidence>
<accession>A0A6B3N3X8</accession>
<evidence type="ECO:0000259" key="3">
    <source>
        <dbReference type="Pfam" id="PF14326"/>
    </source>
</evidence>
<gene>
    <name evidence="4" type="ORF">F6J89_09180</name>
</gene>
<dbReference type="Pfam" id="PF14326">
    <property type="entry name" value="DUF4384"/>
    <property type="match status" value="1"/>
</dbReference>
<dbReference type="GO" id="GO:0006508">
    <property type="term" value="P:proteolysis"/>
    <property type="evidence" value="ECO:0007669"/>
    <property type="project" value="InterPro"/>
</dbReference>
<feature type="domain" description="DUF4384" evidence="3">
    <location>
        <begin position="667"/>
        <end position="753"/>
    </location>
</feature>
<dbReference type="PROSITE" id="PS51318">
    <property type="entry name" value="TAT"/>
    <property type="match status" value="1"/>
</dbReference>
<dbReference type="EMBL" id="JAAHFQ010000134">
    <property type="protein sequence ID" value="NER27789.1"/>
    <property type="molecule type" value="Genomic_DNA"/>
</dbReference>
<dbReference type="GO" id="GO:0005737">
    <property type="term" value="C:cytoplasm"/>
    <property type="evidence" value="ECO:0007669"/>
    <property type="project" value="TreeGrafter"/>
</dbReference>
<dbReference type="PANTHER" id="PTHR48104:SF30">
    <property type="entry name" value="METACASPASE-1"/>
    <property type="match status" value="1"/>
</dbReference>
<dbReference type="Gene3D" id="3.40.50.1460">
    <property type="match status" value="1"/>
</dbReference>
<organism evidence="4">
    <name type="scientific">Symploca sp. SIO1C4</name>
    <dbReference type="NCBI Taxonomy" id="2607765"/>
    <lineage>
        <taxon>Bacteria</taxon>
        <taxon>Bacillati</taxon>
        <taxon>Cyanobacteriota</taxon>
        <taxon>Cyanophyceae</taxon>
        <taxon>Coleofasciculales</taxon>
        <taxon>Coleofasciculaceae</taxon>
        <taxon>Symploca</taxon>
    </lineage>
</organism>